<comment type="function">
    <text evidence="13">Interacts with EME1 to form a DNA structure-specific endonuclease with substrate preference for branched DNA structures with a 5'-end at the branch nick. Typical substrates include 3'-flap structures, D-loops, replication forks and nicked Holliday junctions. May be required in mitosis for the processing of stalled or collapsed replication fork intermediates. May be required in meiosis for the repair of meiosis-specific double strand breaks subsequent to single-end invasion (SEI).</text>
</comment>
<evidence type="ECO:0000313" key="16">
    <source>
        <dbReference type="EMBL" id="KAK7103516.1"/>
    </source>
</evidence>
<keyword evidence="4 13" id="KW-0540">Nuclease</keyword>
<evidence type="ECO:0000256" key="11">
    <source>
        <dbReference type="ARBA" id="ARBA00023204"/>
    </source>
</evidence>
<dbReference type="GO" id="GO:0003677">
    <property type="term" value="F:DNA binding"/>
    <property type="evidence" value="ECO:0007669"/>
    <property type="project" value="UniProtKB-UniRule"/>
</dbReference>
<dbReference type="Pfam" id="PF21136">
    <property type="entry name" value="WHD_MUS81"/>
    <property type="match status" value="1"/>
</dbReference>
<proteinExistence type="inferred from homology"/>
<dbReference type="InterPro" id="IPR047416">
    <property type="entry name" value="XPF_nuclease_Mus81"/>
</dbReference>
<reference evidence="16 17" key="1">
    <citation type="submission" date="2024-02" db="EMBL/GenBank/DDBJ databases">
        <title>Chromosome-scale genome assembly of the rough periwinkle Littorina saxatilis.</title>
        <authorList>
            <person name="De Jode A."/>
            <person name="Faria R."/>
            <person name="Formenti G."/>
            <person name="Sims Y."/>
            <person name="Smith T.P."/>
            <person name="Tracey A."/>
            <person name="Wood J.M.D."/>
            <person name="Zagrodzka Z.B."/>
            <person name="Johannesson K."/>
            <person name="Butlin R.K."/>
            <person name="Leder E.H."/>
        </authorList>
    </citation>
    <scope>NUCLEOTIDE SEQUENCE [LARGE SCALE GENOMIC DNA]</scope>
    <source>
        <strain evidence="16">Snail1</strain>
        <tissue evidence="16">Muscle</tissue>
    </source>
</reference>
<dbReference type="Pfam" id="PF02732">
    <property type="entry name" value="ERCC4"/>
    <property type="match status" value="1"/>
</dbReference>
<dbReference type="AlphaFoldDB" id="A0AAN9GCQ6"/>
<dbReference type="GO" id="GO:0046872">
    <property type="term" value="F:metal ion binding"/>
    <property type="evidence" value="ECO:0007669"/>
    <property type="project" value="UniProtKB-UniRule"/>
</dbReference>
<dbReference type="EC" id="3.1.22.-" evidence="13"/>
<name>A0AAN9GCQ6_9CAEN</name>
<dbReference type="Gene3D" id="1.10.10.10">
    <property type="entry name" value="Winged helix-like DNA-binding domain superfamily/Winged helix DNA-binding domain"/>
    <property type="match status" value="1"/>
</dbReference>
<keyword evidence="9 13" id="KW-0460">Magnesium</keyword>
<evidence type="ECO:0000256" key="2">
    <source>
        <dbReference type="ARBA" id="ARBA00004123"/>
    </source>
</evidence>
<keyword evidence="12 13" id="KW-0539">Nucleus</keyword>
<accession>A0AAN9GCQ6</accession>
<dbReference type="GO" id="GO:0031297">
    <property type="term" value="P:replication fork processing"/>
    <property type="evidence" value="ECO:0007669"/>
    <property type="project" value="UniProtKB-ARBA"/>
</dbReference>
<dbReference type="Gene3D" id="1.10.150.110">
    <property type="entry name" value="DNA polymerase beta, N-terminal domain-like"/>
    <property type="match status" value="1"/>
</dbReference>
<dbReference type="GO" id="GO:0000712">
    <property type="term" value="P:resolution of meiotic recombination intermediates"/>
    <property type="evidence" value="ECO:0007669"/>
    <property type="project" value="TreeGrafter"/>
</dbReference>
<evidence type="ECO:0000256" key="1">
    <source>
        <dbReference type="ARBA" id="ARBA00001946"/>
    </source>
</evidence>
<dbReference type="PANTHER" id="PTHR13451:SF0">
    <property type="entry name" value="CROSSOVER JUNCTION ENDONUCLEASE MUS81"/>
    <property type="match status" value="1"/>
</dbReference>
<dbReference type="InterPro" id="IPR042530">
    <property type="entry name" value="EME1/EME2_C"/>
</dbReference>
<dbReference type="GO" id="GO:0005634">
    <property type="term" value="C:nucleus"/>
    <property type="evidence" value="ECO:0007669"/>
    <property type="project" value="UniProtKB-SubCell"/>
</dbReference>
<evidence type="ECO:0000256" key="10">
    <source>
        <dbReference type="ARBA" id="ARBA00023172"/>
    </source>
</evidence>
<feature type="compositionally biased region" description="Low complexity" evidence="14">
    <location>
        <begin position="656"/>
        <end position="666"/>
    </location>
</feature>
<evidence type="ECO:0000256" key="5">
    <source>
        <dbReference type="ARBA" id="ARBA00022723"/>
    </source>
</evidence>
<dbReference type="GO" id="GO:0006308">
    <property type="term" value="P:DNA catabolic process"/>
    <property type="evidence" value="ECO:0007669"/>
    <property type="project" value="UniProtKB-UniRule"/>
</dbReference>
<dbReference type="CDD" id="cd21036">
    <property type="entry name" value="WH_MUS81"/>
    <property type="match status" value="1"/>
</dbReference>
<evidence type="ECO:0000256" key="7">
    <source>
        <dbReference type="ARBA" id="ARBA00022763"/>
    </source>
</evidence>
<protein>
    <recommendedName>
        <fullName evidence="13">Crossover junction endonuclease MUS81</fullName>
        <ecNumber evidence="13">3.1.22.-</ecNumber>
    </recommendedName>
</protein>
<dbReference type="GO" id="GO:0000727">
    <property type="term" value="P:double-strand break repair via break-induced replication"/>
    <property type="evidence" value="ECO:0007669"/>
    <property type="project" value="UniProtKB-UniRule"/>
</dbReference>
<dbReference type="GO" id="GO:0008821">
    <property type="term" value="F:crossover junction DNA endonuclease activity"/>
    <property type="evidence" value="ECO:0007669"/>
    <property type="project" value="UniProtKB-UniRule"/>
</dbReference>
<dbReference type="Gene3D" id="3.40.50.10130">
    <property type="match status" value="1"/>
</dbReference>
<dbReference type="InterPro" id="IPR010996">
    <property type="entry name" value="HHH_MUS81"/>
</dbReference>
<dbReference type="Proteomes" id="UP001374579">
    <property type="component" value="Unassembled WGS sequence"/>
</dbReference>
<keyword evidence="10 13" id="KW-0233">DNA recombination</keyword>
<comment type="subcellular location">
    <subcellularLocation>
        <location evidence="2 13">Nucleus</location>
    </subcellularLocation>
</comment>
<evidence type="ECO:0000313" key="17">
    <source>
        <dbReference type="Proteomes" id="UP001374579"/>
    </source>
</evidence>
<evidence type="ECO:0000259" key="15">
    <source>
        <dbReference type="SMART" id="SM00891"/>
    </source>
</evidence>
<comment type="subunit">
    <text evidence="13">Interacts with EME1.</text>
</comment>
<keyword evidence="6 13" id="KW-0255">Endonuclease</keyword>
<comment type="similarity">
    <text evidence="3 13">Belongs to the XPF family.</text>
</comment>
<dbReference type="SUPFAM" id="SSF47802">
    <property type="entry name" value="DNA polymerase beta, N-terminal domain-like"/>
    <property type="match status" value="1"/>
</dbReference>
<keyword evidence="17" id="KW-1185">Reference proteome</keyword>
<feature type="region of interest" description="Disordered" evidence="14">
    <location>
        <begin position="656"/>
        <end position="684"/>
    </location>
</feature>
<dbReference type="Gene3D" id="1.10.150.670">
    <property type="entry name" value="Crossover junction endonuclease EME1, DNA-binding domain"/>
    <property type="match status" value="1"/>
</dbReference>
<dbReference type="FunFam" id="1.10.150.110:FF:000001">
    <property type="entry name" value="Putative Crossover junction endonuclease MUS81"/>
    <property type="match status" value="1"/>
</dbReference>
<dbReference type="InterPro" id="IPR047417">
    <property type="entry name" value="WHD_MUS81"/>
</dbReference>
<evidence type="ECO:0000256" key="9">
    <source>
        <dbReference type="ARBA" id="ARBA00022842"/>
    </source>
</evidence>
<dbReference type="PANTHER" id="PTHR13451">
    <property type="entry name" value="CLASS II CROSSOVER JUNCTION ENDONUCLEASE MUS81"/>
    <property type="match status" value="1"/>
</dbReference>
<dbReference type="SMART" id="SM00891">
    <property type="entry name" value="ERCC4"/>
    <property type="match status" value="1"/>
</dbReference>
<dbReference type="FunFam" id="1.10.10.10:FF:000307">
    <property type="entry name" value="Crossover junction endonuclease MUS81"/>
    <property type="match status" value="1"/>
</dbReference>
<dbReference type="Pfam" id="PF21292">
    <property type="entry name" value="EME1-MUS81_C"/>
    <property type="match status" value="1"/>
</dbReference>
<evidence type="ECO:0000256" key="4">
    <source>
        <dbReference type="ARBA" id="ARBA00022722"/>
    </source>
</evidence>
<dbReference type="GO" id="GO:0048476">
    <property type="term" value="C:Holliday junction resolvase complex"/>
    <property type="evidence" value="ECO:0007669"/>
    <property type="project" value="UniProtKB-UniRule"/>
</dbReference>
<comment type="cofactor">
    <cofactor evidence="1 13">
        <name>Mg(2+)</name>
        <dbReference type="ChEBI" id="CHEBI:18420"/>
    </cofactor>
</comment>
<dbReference type="InterPro" id="IPR033309">
    <property type="entry name" value="Mus81"/>
</dbReference>
<evidence type="ECO:0000256" key="8">
    <source>
        <dbReference type="ARBA" id="ARBA00022801"/>
    </source>
</evidence>
<keyword evidence="11 13" id="KW-0234">DNA repair</keyword>
<feature type="compositionally biased region" description="Basic and acidic residues" evidence="14">
    <location>
        <begin position="445"/>
        <end position="454"/>
    </location>
</feature>
<feature type="domain" description="ERCC4" evidence="15">
    <location>
        <begin position="810"/>
        <end position="922"/>
    </location>
</feature>
<dbReference type="SUPFAM" id="SSF52980">
    <property type="entry name" value="Restriction endonuclease-like"/>
    <property type="match status" value="1"/>
</dbReference>
<dbReference type="GO" id="GO:0048257">
    <property type="term" value="F:3'-flap endonuclease activity"/>
    <property type="evidence" value="ECO:0007669"/>
    <property type="project" value="TreeGrafter"/>
</dbReference>
<dbReference type="InterPro" id="IPR006166">
    <property type="entry name" value="ERCC4_domain"/>
</dbReference>
<dbReference type="GO" id="GO:0031573">
    <property type="term" value="P:mitotic intra-S DNA damage checkpoint signaling"/>
    <property type="evidence" value="ECO:0007669"/>
    <property type="project" value="TreeGrafter"/>
</dbReference>
<dbReference type="InterPro" id="IPR011335">
    <property type="entry name" value="Restrct_endonuc-II-like"/>
</dbReference>
<keyword evidence="8 13" id="KW-0378">Hydrolase</keyword>
<organism evidence="16 17">
    <name type="scientific">Littorina saxatilis</name>
    <dbReference type="NCBI Taxonomy" id="31220"/>
    <lineage>
        <taxon>Eukaryota</taxon>
        <taxon>Metazoa</taxon>
        <taxon>Spiralia</taxon>
        <taxon>Lophotrochozoa</taxon>
        <taxon>Mollusca</taxon>
        <taxon>Gastropoda</taxon>
        <taxon>Caenogastropoda</taxon>
        <taxon>Littorinimorpha</taxon>
        <taxon>Littorinoidea</taxon>
        <taxon>Littorinidae</taxon>
        <taxon>Littorina</taxon>
    </lineage>
</organism>
<dbReference type="InterPro" id="IPR036388">
    <property type="entry name" value="WH-like_DNA-bd_sf"/>
</dbReference>
<gene>
    <name evidence="16" type="ORF">V1264_018398</name>
</gene>
<evidence type="ECO:0000256" key="13">
    <source>
        <dbReference type="RuleBase" id="RU369042"/>
    </source>
</evidence>
<dbReference type="Pfam" id="PF14716">
    <property type="entry name" value="HHH_8"/>
    <property type="match status" value="1"/>
</dbReference>
<evidence type="ECO:0000256" key="12">
    <source>
        <dbReference type="ARBA" id="ARBA00023242"/>
    </source>
</evidence>
<dbReference type="FunFam" id="3.40.50.10130:FF:000003">
    <property type="entry name" value="Crossover junction endonuclease MUS81"/>
    <property type="match status" value="1"/>
</dbReference>
<feature type="region of interest" description="Disordered" evidence="14">
    <location>
        <begin position="433"/>
        <end position="504"/>
    </location>
</feature>
<dbReference type="CDD" id="cd20074">
    <property type="entry name" value="XPF_nuclease_Mus81"/>
    <property type="match status" value="1"/>
</dbReference>
<feature type="compositionally biased region" description="Basic residues" evidence="14">
    <location>
        <begin position="276"/>
        <end position="285"/>
    </location>
</feature>
<feature type="region of interest" description="Disordered" evidence="14">
    <location>
        <begin position="218"/>
        <end position="339"/>
    </location>
</feature>
<sequence length="1099" mass="119855">MSLHKSADSLFGKRKRKKETNPNPLFAEWIAEWRDEAKEKGWKSEFIYSKALKSLKRFPLPLSTGKECKILQNFGDKVCKMLDDRLLKHKQEQENQAFPDFPTSGLFPATSSSSATTMVFRGKPVGTVHEISDSSGDEADSRCGTTLYRGAGLGPVTGRSNAKPEKCVVKVGINGTEGHGRSAFNNISATKNVKTANSVSGALSKTAFTNILSTDRLQGGEEEEVSITGRTSPFDVDTFNLSDDDDNLPTLPRLPDLSVGDIPRLPELQAVGNSSKSRRHSQSKKLKLEDKRDVGQAVSAATVRETHSVSDSDGDEAGQAPPPQRARGGGGDRQPREYVPAYRSGPYAILLTLFRLAQDPNFRGFMTKAELARQAQPLADKSFTAPDPGSRYTAWSSVSVLIKKGFLTKESSPAKFRLTDQGFELAHRLEEAERRNVATDGGGAGRHEGGDRHRAAPGGDLGERGGNRSISAGSGTVLDEDSYSLADTDKKRSSHLPLPSITSADRELQAAASVDVTPTRTEPLVQDAHVVLEEDWEMMDEDWGAALPELALPSLAQRLKASTASVRPAAVAVSVTNDNRELQYWYVADNDTLVTRKDQACVSVEEEFGVGFLVKINYQHLLQSGSQYKLDMSRPLGDDFVFVYLADVHCYEEAKPPSSSAASSKPFHGISDSESDAESLPSIPSVNITASSSTDILPPVKTTAEQKQTSVKNSAKRGSIASGICSSGAVYNALQETGRSTMGLKVSSTATFPSISSATSLKSSTDSGRLAAMPRVPSVSDSQSSVDSVKSVVSEGVDDFVLQPGTFDVVLCVDNREFYGSKSSSKSLLPDLIKNGVNCDLRLLNVGDLLWVAREKAAPGAPLGLMGNAQPARRELVLNYVVERKRMDDLVSSMIGGRLREQKFRLKHSGLQEKIILIESYGSMQNFSLSEDRIKQGIANSEIIDGFTVKHTRDSKETAAYLTLMTRYLQSYYQNKILRSCSQDRLKELGIKFGISDTEHRLMPFDHFNQSSLKNKPLTVLELFAKQLIQLHGMSADKARAIVDRYPTPSSLLQAYSECRTEKEKDSLLSNLKYGKNLRNLGIAVSRQIGQLYTTATLT</sequence>
<keyword evidence="7 13" id="KW-0227">DNA damage</keyword>
<evidence type="ECO:0000256" key="14">
    <source>
        <dbReference type="SAM" id="MobiDB-lite"/>
    </source>
</evidence>
<dbReference type="EMBL" id="JBAMIC010000008">
    <property type="protein sequence ID" value="KAK7103516.1"/>
    <property type="molecule type" value="Genomic_DNA"/>
</dbReference>
<dbReference type="InterPro" id="IPR027421">
    <property type="entry name" value="DNA_pol_lamdba_lyase_dom_sf"/>
</dbReference>
<comment type="caution">
    <text evidence="16">The sequence shown here is derived from an EMBL/GenBank/DDBJ whole genome shotgun (WGS) entry which is preliminary data.</text>
</comment>
<keyword evidence="5 13" id="KW-0479">Metal-binding</keyword>
<evidence type="ECO:0000256" key="3">
    <source>
        <dbReference type="ARBA" id="ARBA00010015"/>
    </source>
</evidence>
<evidence type="ECO:0000256" key="6">
    <source>
        <dbReference type="ARBA" id="ARBA00022759"/>
    </source>
</evidence>